<evidence type="ECO:0000313" key="3">
    <source>
        <dbReference type="EMBL" id="GAX82084.1"/>
    </source>
</evidence>
<evidence type="ECO:0000256" key="1">
    <source>
        <dbReference type="SAM" id="MobiDB-lite"/>
    </source>
</evidence>
<gene>
    <name evidence="3" type="ORF">CEUSTIGMA_g9512.t1</name>
</gene>
<keyword evidence="4" id="KW-1185">Reference proteome</keyword>
<evidence type="ECO:0000313" key="4">
    <source>
        <dbReference type="Proteomes" id="UP000232323"/>
    </source>
</evidence>
<proteinExistence type="predicted"/>
<feature type="compositionally biased region" description="Basic and acidic residues" evidence="1">
    <location>
        <begin position="288"/>
        <end position="312"/>
    </location>
</feature>
<keyword evidence="2" id="KW-0732">Signal</keyword>
<dbReference type="AlphaFoldDB" id="A0A250XG76"/>
<dbReference type="OrthoDB" id="202851at2759"/>
<protein>
    <recommendedName>
        <fullName evidence="5">Saposin B-type domain-containing protein</fullName>
    </recommendedName>
</protein>
<organism evidence="3 4">
    <name type="scientific">Chlamydomonas eustigma</name>
    <dbReference type="NCBI Taxonomy" id="1157962"/>
    <lineage>
        <taxon>Eukaryota</taxon>
        <taxon>Viridiplantae</taxon>
        <taxon>Chlorophyta</taxon>
        <taxon>core chlorophytes</taxon>
        <taxon>Chlorophyceae</taxon>
        <taxon>CS clade</taxon>
        <taxon>Chlamydomonadales</taxon>
        <taxon>Chlamydomonadaceae</taxon>
        <taxon>Chlamydomonas</taxon>
    </lineage>
</organism>
<name>A0A250XG76_9CHLO</name>
<evidence type="ECO:0000256" key="2">
    <source>
        <dbReference type="SAM" id="SignalP"/>
    </source>
</evidence>
<comment type="caution">
    <text evidence="3">The sequence shown here is derived from an EMBL/GenBank/DDBJ whole genome shotgun (WGS) entry which is preliminary data.</text>
</comment>
<dbReference type="Proteomes" id="UP000232323">
    <property type="component" value="Unassembled WGS sequence"/>
</dbReference>
<reference evidence="3 4" key="1">
    <citation type="submission" date="2017-08" db="EMBL/GenBank/DDBJ databases">
        <title>Acidophilic green algal genome provides insights into adaptation to an acidic environment.</title>
        <authorList>
            <person name="Hirooka S."/>
            <person name="Hirose Y."/>
            <person name="Kanesaki Y."/>
            <person name="Higuchi S."/>
            <person name="Fujiwara T."/>
            <person name="Onuma R."/>
            <person name="Era A."/>
            <person name="Ohbayashi R."/>
            <person name="Uzuka A."/>
            <person name="Nozaki H."/>
            <person name="Yoshikawa H."/>
            <person name="Miyagishima S.Y."/>
        </authorList>
    </citation>
    <scope>NUCLEOTIDE SEQUENCE [LARGE SCALE GENOMIC DNA]</scope>
    <source>
        <strain evidence="3 4">NIES-2499</strain>
    </source>
</reference>
<feature type="compositionally biased region" description="Acidic residues" evidence="1">
    <location>
        <begin position="255"/>
        <end position="265"/>
    </location>
</feature>
<dbReference type="PANTHER" id="PTHR36058:SF1">
    <property type="entry name" value="NUCLEOPHOSMIN"/>
    <property type="match status" value="1"/>
</dbReference>
<feature type="signal peptide" evidence="2">
    <location>
        <begin position="1"/>
        <end position="23"/>
    </location>
</feature>
<feature type="chain" id="PRO_5013123551" description="Saposin B-type domain-containing protein" evidence="2">
    <location>
        <begin position="24"/>
        <end position="312"/>
    </location>
</feature>
<dbReference type="PANTHER" id="PTHR36058">
    <property type="entry name" value="NUCLEOPHOSMIN"/>
    <property type="match status" value="1"/>
</dbReference>
<feature type="region of interest" description="Disordered" evidence="1">
    <location>
        <begin position="254"/>
        <end position="312"/>
    </location>
</feature>
<evidence type="ECO:0008006" key="5">
    <source>
        <dbReference type="Google" id="ProtNLM"/>
    </source>
</evidence>
<accession>A0A250XG76</accession>
<sequence>MRRELTFTVMLTGFMLLSRASSAFEDETYEQSRMSSDYMAKMMGGKQFGRGKDEKDPAVKTDLKYIICGTCEGIAKQAVLSVKRNKSEETPIKKYRESDVLDMLEEICDPDTAAGEWITNIDLQETGDRLQLVEMPQSGKCRRECRTIARACSDIMEDADITELSEGLWHGFSRGDTSKLLCKELTSSCKRKIPPLPKDRPVGEEFQPLTEDELSMRQTMRGMKKSGMSGTMYDRNQILDKMGGMGAMSKYFGSGDEDEDEDSMEEMLKEMQGQAGVTQEDQDQQMADYEKWQDEMKAARRHEEGGKWKDDL</sequence>
<dbReference type="EMBL" id="BEGY01000075">
    <property type="protein sequence ID" value="GAX82084.1"/>
    <property type="molecule type" value="Genomic_DNA"/>
</dbReference>